<feature type="compositionally biased region" description="Polar residues" evidence="2">
    <location>
        <begin position="149"/>
        <end position="174"/>
    </location>
</feature>
<proteinExistence type="predicted"/>
<feature type="region of interest" description="Disordered" evidence="2">
    <location>
        <begin position="1"/>
        <end position="206"/>
    </location>
</feature>
<organism evidence="3 4">
    <name type="scientific">Tagetes erecta</name>
    <name type="common">African marigold</name>
    <dbReference type="NCBI Taxonomy" id="13708"/>
    <lineage>
        <taxon>Eukaryota</taxon>
        <taxon>Viridiplantae</taxon>
        <taxon>Streptophyta</taxon>
        <taxon>Embryophyta</taxon>
        <taxon>Tracheophyta</taxon>
        <taxon>Spermatophyta</taxon>
        <taxon>Magnoliopsida</taxon>
        <taxon>eudicotyledons</taxon>
        <taxon>Gunneridae</taxon>
        <taxon>Pentapetalae</taxon>
        <taxon>asterids</taxon>
        <taxon>campanulids</taxon>
        <taxon>Asterales</taxon>
        <taxon>Asteraceae</taxon>
        <taxon>Asteroideae</taxon>
        <taxon>Heliantheae alliance</taxon>
        <taxon>Tageteae</taxon>
        <taxon>Tagetes</taxon>
    </lineage>
</organism>
<dbReference type="PANTHER" id="PTHR31762">
    <property type="entry name" value="FAS-BINDING FACTOR-LIKE PROTEIN"/>
    <property type="match status" value="1"/>
</dbReference>
<protein>
    <recommendedName>
        <fullName evidence="5">Coiled-coil domain-containing protein SCD2</fullName>
    </recommendedName>
</protein>
<dbReference type="EMBL" id="JAUHHV010000008">
    <property type="protein sequence ID" value="KAK1415907.1"/>
    <property type="molecule type" value="Genomic_DNA"/>
</dbReference>
<feature type="compositionally biased region" description="Low complexity" evidence="2">
    <location>
        <begin position="17"/>
        <end position="31"/>
    </location>
</feature>
<feature type="compositionally biased region" description="Acidic residues" evidence="2">
    <location>
        <begin position="79"/>
        <end position="91"/>
    </location>
</feature>
<accession>A0AAD8NP27</accession>
<evidence type="ECO:0000313" key="4">
    <source>
        <dbReference type="Proteomes" id="UP001229421"/>
    </source>
</evidence>
<dbReference type="InterPro" id="IPR040321">
    <property type="entry name" value="SCD2-like"/>
</dbReference>
<evidence type="ECO:0000256" key="2">
    <source>
        <dbReference type="SAM" id="MobiDB-lite"/>
    </source>
</evidence>
<dbReference type="GO" id="GO:0000911">
    <property type="term" value="P:cytokinesis by cell plate formation"/>
    <property type="evidence" value="ECO:0007669"/>
    <property type="project" value="InterPro"/>
</dbReference>
<dbReference type="PANTHER" id="PTHR31762:SF11">
    <property type="entry name" value="MYOSIN"/>
    <property type="match status" value="1"/>
</dbReference>
<reference evidence="3" key="1">
    <citation type="journal article" date="2023" name="bioRxiv">
        <title>Improved chromosome-level genome assembly for marigold (Tagetes erecta).</title>
        <authorList>
            <person name="Jiang F."/>
            <person name="Yuan L."/>
            <person name="Wang S."/>
            <person name="Wang H."/>
            <person name="Xu D."/>
            <person name="Wang A."/>
            <person name="Fan W."/>
        </authorList>
    </citation>
    <scope>NUCLEOTIDE SEQUENCE</scope>
    <source>
        <strain evidence="3">WSJ</strain>
        <tissue evidence="3">Leaf</tissue>
    </source>
</reference>
<feature type="compositionally biased region" description="Low complexity" evidence="2">
    <location>
        <begin position="44"/>
        <end position="73"/>
    </location>
</feature>
<evidence type="ECO:0000256" key="1">
    <source>
        <dbReference type="SAM" id="Coils"/>
    </source>
</evidence>
<dbReference type="AlphaFoldDB" id="A0AAD8NP27"/>
<keyword evidence="4" id="KW-1185">Reference proteome</keyword>
<dbReference type="SUPFAM" id="SSF57997">
    <property type="entry name" value="Tropomyosin"/>
    <property type="match status" value="1"/>
</dbReference>
<comment type="caution">
    <text evidence="3">The sequence shown here is derived from an EMBL/GenBank/DDBJ whole genome shotgun (WGS) entry which is preliminary data.</text>
</comment>
<evidence type="ECO:0000313" key="3">
    <source>
        <dbReference type="EMBL" id="KAK1415907.1"/>
    </source>
</evidence>
<gene>
    <name evidence="3" type="ORF">QVD17_31695</name>
</gene>
<dbReference type="Proteomes" id="UP001229421">
    <property type="component" value="Unassembled WGS sequence"/>
</dbReference>
<keyword evidence="1" id="KW-0175">Coiled coil</keyword>
<sequence length="557" mass="61820">MDTGRTASPIYTRKWSSESSATITTAAVSSSPAMSPGRYHHSRSSSNSNVSNIKRNQNVAAKAAAQRLAKVMASQTTDIDPDDDDDDDDDDIGFRFAPPSIRRPPINANRTTTANAVGSTRPSFPSGTNSTKISGSTLPALARTRSEDSTALNASSKSNSMLPSLPPSKTSLRTPMTVPPIDPPTKKQTNKRFPMEFGDNNLKNTDGQEASAIRDELDMLQEENENALEKLRFAEESCQEAEKRVKELEKQVASLGEGISLEAKLLSRKEAALRQREAALKEAKKAKDGVNEEVLSLRSEVKKAKDEAAAVVDQLQGIESEVKAFHSMTQRMVLTQREMEEVVLKRCWLARYWGLAVRHGICADVAVSKHEYWSSLAPLPFEVVVSSGQKAKEECWEQGDGNKEKRSKLVQDLNDLTSEGNIESMLSVEMGLKELACLKVEDGIMQALAQLRRMNSARQTMSDGRSSGDPKFMEAFELSPEESEDVLFKEAWLTYFWSRAKRLGTEEETAKSRLEFWISRSSHSPTSHDVVEVEQGLMELRKMGIEHRLWEASRQGS</sequence>
<name>A0AAD8NP27_TARER</name>
<feature type="compositionally biased region" description="Polar residues" evidence="2">
    <location>
        <begin position="108"/>
        <end position="137"/>
    </location>
</feature>
<feature type="coiled-coil region" evidence="1">
    <location>
        <begin position="210"/>
        <end position="321"/>
    </location>
</feature>
<evidence type="ECO:0008006" key="5">
    <source>
        <dbReference type="Google" id="ProtNLM"/>
    </source>
</evidence>